<reference evidence="1 2" key="1">
    <citation type="journal article" date="2016" name="Nat. Commun.">
        <title>Thousands of microbial genomes shed light on interconnected biogeochemical processes in an aquifer system.</title>
        <authorList>
            <person name="Anantharaman K."/>
            <person name="Brown C.T."/>
            <person name="Hug L.A."/>
            <person name="Sharon I."/>
            <person name="Castelle C.J."/>
            <person name="Probst A.J."/>
            <person name="Thomas B.C."/>
            <person name="Singh A."/>
            <person name="Wilkins M.J."/>
            <person name="Karaoz U."/>
            <person name="Brodie E.L."/>
            <person name="Williams K.H."/>
            <person name="Hubbard S.S."/>
            <person name="Banfield J.F."/>
        </authorList>
    </citation>
    <scope>NUCLEOTIDE SEQUENCE [LARGE SCALE GENOMIC DNA]</scope>
</reference>
<dbReference type="EMBL" id="MGES01000007">
    <property type="protein sequence ID" value="OGL89320.1"/>
    <property type="molecule type" value="Genomic_DNA"/>
</dbReference>
<evidence type="ECO:0008006" key="3">
    <source>
        <dbReference type="Google" id="ProtNLM"/>
    </source>
</evidence>
<dbReference type="STRING" id="1802410.A3H75_02525"/>
<accession>A0A1F7VFL0</accession>
<dbReference type="NCBIfam" id="TIGR00730">
    <property type="entry name" value="Rossman fold protein, TIGR00730 family"/>
    <property type="match status" value="2"/>
</dbReference>
<dbReference type="InterPro" id="IPR005269">
    <property type="entry name" value="LOG"/>
</dbReference>
<proteinExistence type="predicted"/>
<dbReference type="GO" id="GO:0009691">
    <property type="term" value="P:cytokinin biosynthetic process"/>
    <property type="evidence" value="ECO:0007669"/>
    <property type="project" value="InterPro"/>
</dbReference>
<organism evidence="1 2">
    <name type="scientific">Candidatus Uhrbacteria bacterium RIFCSPLOWO2_02_FULL_51_9</name>
    <dbReference type="NCBI Taxonomy" id="1802410"/>
    <lineage>
        <taxon>Bacteria</taxon>
        <taxon>Candidatus Uhriibacteriota</taxon>
    </lineage>
</organism>
<dbReference type="InterPro" id="IPR031100">
    <property type="entry name" value="LOG_fam"/>
</dbReference>
<comment type="caution">
    <text evidence="1">The sequence shown here is derived from an EMBL/GenBank/DDBJ whole genome shotgun (WGS) entry which is preliminary data.</text>
</comment>
<name>A0A1F7VFL0_9BACT</name>
<dbReference type="InterPro" id="IPR052341">
    <property type="entry name" value="LOG_family_nucleotidases"/>
</dbReference>
<gene>
    <name evidence="1" type="ORF">A3H75_02525</name>
</gene>
<dbReference type="GO" id="GO:0016787">
    <property type="term" value="F:hydrolase activity"/>
    <property type="evidence" value="ECO:0007669"/>
    <property type="project" value="InterPro"/>
</dbReference>
<dbReference type="Pfam" id="PF03641">
    <property type="entry name" value="Lysine_decarbox"/>
    <property type="match status" value="2"/>
</dbReference>
<dbReference type="GO" id="GO:0005829">
    <property type="term" value="C:cytosol"/>
    <property type="evidence" value="ECO:0007669"/>
    <property type="project" value="TreeGrafter"/>
</dbReference>
<evidence type="ECO:0000313" key="2">
    <source>
        <dbReference type="Proteomes" id="UP000176678"/>
    </source>
</evidence>
<dbReference type="PANTHER" id="PTHR43393:SF3">
    <property type="entry name" value="LYSINE DECARBOXYLASE-LIKE PROTEIN"/>
    <property type="match status" value="1"/>
</dbReference>
<sequence length="480" mass="53283">MPLAYIKDGKVEYRTFFAPPKAPAKHKDEQKKETQKNAIPDFSFGVNGAKSGDYRDTWRVFRIMSEFVEGYQFLSTFHHEVTLFGGARFKKGSAYYKMARELGKLLAGGGYTTITGGGPGIMEAANEGAYLGGGESLGINIQLPFEQRINPYVKKSIALHYFFTRKVMFAVPAQAFVYFPGGFGTLDEFWEIIDLMDNGYLTKTPIILVGKKYWKPLLDWLPHNSVYILTPSEKKILAACHVVDSAQDAFDIIKTTKDAPESCELSPGKFHCEGQVNWRIFRIMAEVVEGFDFLTGLVKDITVFGTKGISKLSPYCKSAEKFGALAAKAGFSVVTGGYSGIAEAANKGAFEQGGDSIGLYMRENQKNTKPNPYLSRSLAFAFPFTRKLVLTAPSKGFVMFPGGLGTLHQTMEVLTLVQTKKIPRLPIVLFGSAFWSPFVTWMKELLAKKYNAILPTDAELFTITDDPEEALKVIEEAYRA</sequence>
<dbReference type="AlphaFoldDB" id="A0A1F7VFL0"/>
<evidence type="ECO:0000313" key="1">
    <source>
        <dbReference type="EMBL" id="OGL89320.1"/>
    </source>
</evidence>
<dbReference type="Gene3D" id="3.40.50.450">
    <property type="match status" value="2"/>
</dbReference>
<protein>
    <recommendedName>
        <fullName evidence="3">Cytokinin riboside 5'-monophosphate phosphoribohydrolase</fullName>
    </recommendedName>
</protein>
<dbReference type="Proteomes" id="UP000176678">
    <property type="component" value="Unassembled WGS sequence"/>
</dbReference>
<dbReference type="SUPFAM" id="SSF102405">
    <property type="entry name" value="MCP/YpsA-like"/>
    <property type="match status" value="2"/>
</dbReference>
<dbReference type="PANTHER" id="PTHR43393">
    <property type="entry name" value="CYTOKININ RIBOSIDE 5'-MONOPHOSPHATE PHOSPHORIBOHYDROLASE"/>
    <property type="match status" value="1"/>
</dbReference>